<gene>
    <name evidence="1" type="ORF">SAMN05414137_109338</name>
</gene>
<dbReference type="RefSeq" id="WP_042445722.1">
    <property type="nucleotide sequence ID" value="NZ_BBPN01000009.1"/>
</dbReference>
<dbReference type="EMBL" id="FOAZ01000009">
    <property type="protein sequence ID" value="SEL54326.1"/>
    <property type="molecule type" value="Genomic_DNA"/>
</dbReference>
<dbReference type="Proteomes" id="UP000183015">
    <property type="component" value="Unassembled WGS sequence"/>
</dbReference>
<evidence type="ECO:0000313" key="2">
    <source>
        <dbReference type="Proteomes" id="UP000183015"/>
    </source>
</evidence>
<keyword evidence="2" id="KW-1185">Reference proteome</keyword>
<evidence type="ECO:0000313" key="1">
    <source>
        <dbReference type="EMBL" id="SEL54326.1"/>
    </source>
</evidence>
<dbReference type="eggNOG" id="ENOG50345TK">
    <property type="taxonomic scope" value="Bacteria"/>
</dbReference>
<name>A0A1H7R274_STRJI</name>
<protein>
    <recommendedName>
        <fullName evidence="3">PEGA domain-containing protein</fullName>
    </recommendedName>
</protein>
<dbReference type="AlphaFoldDB" id="A0A1H7R274"/>
<sequence length="103" mass="11114">MAATLTVTHKSIGAEVRRGAYDVLVDGRRVGAVEMNQTFETSLEPGPHTLQVREGRKASGVEAFEAADGATVAFRCTGKRFLPLFLASFVAPRLALVLRRVQA</sequence>
<proteinExistence type="predicted"/>
<reference evidence="2" key="1">
    <citation type="submission" date="2016-10" db="EMBL/GenBank/DDBJ databases">
        <authorList>
            <person name="Varghese N."/>
        </authorList>
    </citation>
    <scope>NUCLEOTIDE SEQUENCE [LARGE SCALE GENOMIC DNA]</scope>
    <source>
        <strain evidence="2">DSM 45096 / BCRC 16803 / CGMCC 4.1857 / CIP 109030 / JCM 12277 / KCTC 19219 / NBRC 100920 / 33214</strain>
    </source>
</reference>
<organism evidence="1 2">
    <name type="scientific">Streptacidiphilus jiangxiensis</name>
    <dbReference type="NCBI Taxonomy" id="235985"/>
    <lineage>
        <taxon>Bacteria</taxon>
        <taxon>Bacillati</taxon>
        <taxon>Actinomycetota</taxon>
        <taxon>Actinomycetes</taxon>
        <taxon>Kitasatosporales</taxon>
        <taxon>Streptomycetaceae</taxon>
        <taxon>Streptacidiphilus</taxon>
    </lineage>
</organism>
<evidence type="ECO:0008006" key="3">
    <source>
        <dbReference type="Google" id="ProtNLM"/>
    </source>
</evidence>
<accession>A0A1H7R274</accession>
<dbReference type="OrthoDB" id="3853753at2"/>